<dbReference type="RefSeq" id="WP_029509392.1">
    <property type="nucleotide sequence ID" value="NZ_BJMJ01000012.1"/>
</dbReference>
<dbReference type="Pfam" id="PF13460">
    <property type="entry name" value="NAD_binding_10"/>
    <property type="match status" value="1"/>
</dbReference>
<protein>
    <submittedName>
        <fullName evidence="2">NAD(P)H-binding protein</fullName>
    </submittedName>
</protein>
<comment type="caution">
    <text evidence="2">The sequence shown here is derived from an EMBL/GenBank/DDBJ whole genome shotgun (WGS) entry which is preliminary data.</text>
</comment>
<accession>A0A6L7ABF4</accession>
<gene>
    <name evidence="2" type="ORF">GQS40_05295</name>
</gene>
<dbReference type="Gene3D" id="3.40.50.720">
    <property type="entry name" value="NAD(P)-binding Rossmann-like Domain"/>
    <property type="match status" value="1"/>
</dbReference>
<dbReference type="PANTHER" id="PTHR47129:SF1">
    <property type="entry name" value="NMRA-LIKE DOMAIN-CONTAINING PROTEIN"/>
    <property type="match status" value="1"/>
</dbReference>
<feature type="domain" description="NAD(P)-binding" evidence="1">
    <location>
        <begin position="13"/>
        <end position="147"/>
    </location>
</feature>
<dbReference type="Gene3D" id="3.90.25.10">
    <property type="entry name" value="UDP-galactose 4-epimerase, domain 1"/>
    <property type="match status" value="1"/>
</dbReference>
<sequence>MKYAITAATGHFGQLAYHYLRELVDEKDIVLIVRNQEKAKALFGSADIREADYDDVEALTRAFAGVDRVLFISSQPGGPVPRATQHQNVIDAMVANHVSFVAYTSFIQADKSVSALAQDHLATEKALEKADISAAILRNNWYLENEMGFITTGASRQVTAYWAPGRAGWALEREYAEAAVKVLVSDAPKAVYEFSGVLADYATLGQALIEATEQAIQVDQVTQDEYVAILEKNDLPHDLAVLFASFQSPIAEGSLDVASDDLATVLGRDLTPLPAALKEILSRQA</sequence>
<dbReference type="InterPro" id="IPR016040">
    <property type="entry name" value="NAD(P)-bd_dom"/>
</dbReference>
<reference evidence="2 3" key="1">
    <citation type="submission" date="2019-12" db="EMBL/GenBank/DDBJ databases">
        <title>Complete genome sequence of Leuconostoc lactis strain AVN1 provides insights into metabolic potential.</title>
        <authorList>
            <person name="Besrour N."/>
            <person name="Najjari A."/>
            <person name="Fhoula I."/>
            <person name="Jaballah S."/>
            <person name="Klibi N."/>
            <person name="Ouzari H.I."/>
        </authorList>
    </citation>
    <scope>NUCLEOTIDE SEQUENCE [LARGE SCALE GENOMIC DNA]</scope>
    <source>
        <strain evidence="2 3">AVN1</strain>
    </source>
</reference>
<proteinExistence type="predicted"/>
<evidence type="ECO:0000313" key="3">
    <source>
        <dbReference type="Proteomes" id="UP000478636"/>
    </source>
</evidence>
<dbReference type="Proteomes" id="UP000478636">
    <property type="component" value="Unassembled WGS sequence"/>
</dbReference>
<evidence type="ECO:0000313" key="2">
    <source>
        <dbReference type="EMBL" id="MWN21092.1"/>
    </source>
</evidence>
<dbReference type="AlphaFoldDB" id="A0A6L7ABF4"/>
<dbReference type="SUPFAM" id="SSF51735">
    <property type="entry name" value="NAD(P)-binding Rossmann-fold domains"/>
    <property type="match status" value="1"/>
</dbReference>
<dbReference type="InterPro" id="IPR036291">
    <property type="entry name" value="NAD(P)-bd_dom_sf"/>
</dbReference>
<name>A0A6L7ABF4_LEULA</name>
<evidence type="ECO:0000259" key="1">
    <source>
        <dbReference type="Pfam" id="PF13460"/>
    </source>
</evidence>
<dbReference type="PANTHER" id="PTHR47129">
    <property type="entry name" value="QUINONE OXIDOREDUCTASE 2"/>
    <property type="match status" value="1"/>
</dbReference>
<dbReference type="EMBL" id="WSZI01000013">
    <property type="protein sequence ID" value="MWN21092.1"/>
    <property type="molecule type" value="Genomic_DNA"/>
</dbReference>
<organism evidence="2 3">
    <name type="scientific">Leuconostoc lactis</name>
    <dbReference type="NCBI Taxonomy" id="1246"/>
    <lineage>
        <taxon>Bacteria</taxon>
        <taxon>Bacillati</taxon>
        <taxon>Bacillota</taxon>
        <taxon>Bacilli</taxon>
        <taxon>Lactobacillales</taxon>
        <taxon>Lactobacillaceae</taxon>
        <taxon>Leuconostoc</taxon>
    </lineage>
</organism>
<dbReference type="InterPro" id="IPR052718">
    <property type="entry name" value="NmrA-type_oxidoreductase"/>
</dbReference>